<dbReference type="GO" id="GO:0046872">
    <property type="term" value="F:metal ion binding"/>
    <property type="evidence" value="ECO:0007669"/>
    <property type="project" value="UniProtKB-KW"/>
</dbReference>
<name>A0A382QND1_9ZZZZ</name>
<evidence type="ECO:0000256" key="3">
    <source>
        <dbReference type="ARBA" id="ARBA00022723"/>
    </source>
</evidence>
<dbReference type="InterPro" id="IPR045854">
    <property type="entry name" value="NO2/SO3_Rdtase_4Fe4S_sf"/>
</dbReference>
<evidence type="ECO:0000256" key="1">
    <source>
        <dbReference type="ARBA" id="ARBA00022485"/>
    </source>
</evidence>
<keyword evidence="4" id="KW-0560">Oxidoreductase</keyword>
<keyword evidence="2" id="KW-0349">Heme</keyword>
<dbReference type="PANTHER" id="PTHR32439">
    <property type="entry name" value="FERREDOXIN--NITRITE REDUCTASE, CHLOROPLASTIC"/>
    <property type="match status" value="1"/>
</dbReference>
<dbReference type="PANTHER" id="PTHR32439:SF9">
    <property type="entry name" value="BLR3264 PROTEIN"/>
    <property type="match status" value="1"/>
</dbReference>
<dbReference type="Gene3D" id="3.30.413.10">
    <property type="entry name" value="Sulfite Reductase Hemoprotein, domain 1"/>
    <property type="match status" value="1"/>
</dbReference>
<dbReference type="GO" id="GO:0016491">
    <property type="term" value="F:oxidoreductase activity"/>
    <property type="evidence" value="ECO:0007669"/>
    <property type="project" value="UniProtKB-KW"/>
</dbReference>
<sequence length="330" mass="37210">WVSESDLPALYKDLEYIGLADPGAGTIVDITACPGTDTCKLGIASSRGLAEELRKMLTSKQKELNEAVRNLRIKTSGCFNSCGQHHIADMGFYGNSRTFKGYKVPHFQVVLGGQWKNNAGSFGLAIGAVPSKNIPKVVLRLADYYVENRINRDESFQHFITSRKKSEIKLQIQEFMEVPPYLEDASYYTDWGDPRVFTLGDMGVGECAGEVVSLTEVELQSAERICFEAQIELDEGNLQNAENKAYQSMLRGATALIRKEFQDVPSEPDEIVSQFRQHFYDTKIFFDRFAKGKFGKYLINRNENPPKDLNNDLVHRKIEESQLFLEAAHA</sequence>
<evidence type="ECO:0000259" key="7">
    <source>
        <dbReference type="Pfam" id="PF01077"/>
    </source>
</evidence>
<dbReference type="Gene3D" id="1.20.120.330">
    <property type="entry name" value="Nucleotidyltransferases domain 2"/>
    <property type="match status" value="1"/>
</dbReference>
<dbReference type="PROSITE" id="PS00365">
    <property type="entry name" value="NIR_SIR"/>
    <property type="match status" value="1"/>
</dbReference>
<evidence type="ECO:0000256" key="4">
    <source>
        <dbReference type="ARBA" id="ARBA00023002"/>
    </source>
</evidence>
<keyword evidence="3" id="KW-0479">Metal-binding</keyword>
<feature type="domain" description="Nitrite/sulphite reductase 4Fe-4S" evidence="7">
    <location>
        <begin position="26"/>
        <end position="150"/>
    </location>
</feature>
<dbReference type="AlphaFoldDB" id="A0A382QND1"/>
<dbReference type="InterPro" id="IPR051329">
    <property type="entry name" value="NIR_SIR_4Fe-4S"/>
</dbReference>
<dbReference type="EMBL" id="UINC01115762">
    <property type="protein sequence ID" value="SVC87029.1"/>
    <property type="molecule type" value="Genomic_DNA"/>
</dbReference>
<dbReference type="InterPro" id="IPR006067">
    <property type="entry name" value="NO2/SO3_Rdtase_4Fe4S_dom"/>
</dbReference>
<dbReference type="GO" id="GO:0020037">
    <property type="term" value="F:heme binding"/>
    <property type="evidence" value="ECO:0007669"/>
    <property type="project" value="InterPro"/>
</dbReference>
<dbReference type="Pfam" id="PF01077">
    <property type="entry name" value="NIR_SIR"/>
    <property type="match status" value="1"/>
</dbReference>
<dbReference type="InterPro" id="IPR006066">
    <property type="entry name" value="NO2/SO3_Rdtase_FeS/sirohaem_BS"/>
</dbReference>
<keyword evidence="1" id="KW-0004">4Fe-4S</keyword>
<reference evidence="8" key="1">
    <citation type="submission" date="2018-05" db="EMBL/GenBank/DDBJ databases">
        <authorList>
            <person name="Lanie J.A."/>
            <person name="Ng W.-L."/>
            <person name="Kazmierczak K.M."/>
            <person name="Andrzejewski T.M."/>
            <person name="Davidsen T.M."/>
            <person name="Wayne K.J."/>
            <person name="Tettelin H."/>
            <person name="Glass J.I."/>
            <person name="Rusch D."/>
            <person name="Podicherti R."/>
            <person name="Tsui H.-C.T."/>
            <person name="Winkler M.E."/>
        </authorList>
    </citation>
    <scope>NUCLEOTIDE SEQUENCE</scope>
</reference>
<keyword evidence="5" id="KW-0408">Iron</keyword>
<dbReference type="SUPFAM" id="SSF56014">
    <property type="entry name" value="Nitrite and sulphite reductase 4Fe-4S domain-like"/>
    <property type="match status" value="1"/>
</dbReference>
<evidence type="ECO:0000256" key="5">
    <source>
        <dbReference type="ARBA" id="ARBA00023004"/>
    </source>
</evidence>
<evidence type="ECO:0000256" key="2">
    <source>
        <dbReference type="ARBA" id="ARBA00022617"/>
    </source>
</evidence>
<organism evidence="8">
    <name type="scientific">marine metagenome</name>
    <dbReference type="NCBI Taxonomy" id="408172"/>
    <lineage>
        <taxon>unclassified sequences</taxon>
        <taxon>metagenomes</taxon>
        <taxon>ecological metagenomes</taxon>
    </lineage>
</organism>
<accession>A0A382QND1</accession>
<evidence type="ECO:0000313" key="8">
    <source>
        <dbReference type="EMBL" id="SVC87029.1"/>
    </source>
</evidence>
<keyword evidence="6" id="KW-0411">Iron-sulfur</keyword>
<feature type="non-terminal residue" evidence="8">
    <location>
        <position position="330"/>
    </location>
</feature>
<feature type="non-terminal residue" evidence="8">
    <location>
        <position position="1"/>
    </location>
</feature>
<evidence type="ECO:0000256" key="6">
    <source>
        <dbReference type="ARBA" id="ARBA00023014"/>
    </source>
</evidence>
<protein>
    <recommendedName>
        <fullName evidence="7">Nitrite/sulphite reductase 4Fe-4S domain-containing protein</fullName>
    </recommendedName>
</protein>
<dbReference type="GO" id="GO:0051539">
    <property type="term" value="F:4 iron, 4 sulfur cluster binding"/>
    <property type="evidence" value="ECO:0007669"/>
    <property type="project" value="UniProtKB-KW"/>
</dbReference>
<dbReference type="PRINTS" id="PR00397">
    <property type="entry name" value="SIROHAEM"/>
</dbReference>
<proteinExistence type="predicted"/>
<gene>
    <name evidence="8" type="ORF">METZ01_LOCUS339883</name>
</gene>